<gene>
    <name evidence="1" type="primary">gb25653</name>
    <name evidence="1" type="ORF">PR202_gb25653</name>
</gene>
<keyword evidence="2" id="KW-1185">Reference proteome</keyword>
<protein>
    <submittedName>
        <fullName evidence="1">Uncharacterized protein</fullName>
    </submittedName>
</protein>
<reference evidence="1" key="1">
    <citation type="journal article" date="2018" name="DNA Res.">
        <title>Multiple hybrid de novo genome assembly of finger millet, an orphan allotetraploid crop.</title>
        <authorList>
            <person name="Hatakeyama M."/>
            <person name="Aluri S."/>
            <person name="Balachadran M.T."/>
            <person name="Sivarajan S.R."/>
            <person name="Patrignani A."/>
            <person name="Gruter S."/>
            <person name="Poveda L."/>
            <person name="Shimizu-Inatsugi R."/>
            <person name="Baeten J."/>
            <person name="Francoijs K.J."/>
            <person name="Nataraja K.N."/>
            <person name="Reddy Y.A.N."/>
            <person name="Phadnis S."/>
            <person name="Ravikumar R.L."/>
            <person name="Schlapbach R."/>
            <person name="Sreeman S.M."/>
            <person name="Shimizu K.K."/>
        </authorList>
    </citation>
    <scope>NUCLEOTIDE SEQUENCE</scope>
</reference>
<proteinExistence type="predicted"/>
<organism evidence="1 2">
    <name type="scientific">Eleusine coracana subsp. coracana</name>
    <dbReference type="NCBI Taxonomy" id="191504"/>
    <lineage>
        <taxon>Eukaryota</taxon>
        <taxon>Viridiplantae</taxon>
        <taxon>Streptophyta</taxon>
        <taxon>Embryophyta</taxon>
        <taxon>Tracheophyta</taxon>
        <taxon>Spermatophyta</taxon>
        <taxon>Magnoliopsida</taxon>
        <taxon>Liliopsida</taxon>
        <taxon>Poales</taxon>
        <taxon>Poaceae</taxon>
        <taxon>PACMAD clade</taxon>
        <taxon>Chloridoideae</taxon>
        <taxon>Cynodonteae</taxon>
        <taxon>Eleusininae</taxon>
        <taxon>Eleusine</taxon>
    </lineage>
</organism>
<comment type="caution">
    <text evidence="1">The sequence shown here is derived from an EMBL/GenBank/DDBJ whole genome shotgun (WGS) entry which is preliminary data.</text>
</comment>
<accession>A0AAV5FM17</accession>
<name>A0AAV5FM17_ELECO</name>
<evidence type="ECO:0000313" key="1">
    <source>
        <dbReference type="EMBL" id="GJN36759.1"/>
    </source>
</evidence>
<dbReference type="EMBL" id="BQKI01000090">
    <property type="protein sequence ID" value="GJN36759.1"/>
    <property type="molecule type" value="Genomic_DNA"/>
</dbReference>
<dbReference type="Proteomes" id="UP001054889">
    <property type="component" value="Unassembled WGS sequence"/>
</dbReference>
<sequence length="180" mass="19044">MTIISWPATSVPLDGRLLGDEGLVEPSPLDGLLAIAVLPVSLGPRRDDGRISAIGAGTSTTLVEDGVDLLGAALVLGDLGADGLPDLGVPLVLERGPEVLKRVHVHRIRHSVVAGIVLLDSLLNILDRLMLEVAVHRETGPPLRRVPADRRRDRLSTKWIGLGRGSGAWLPLGLIRDTGS</sequence>
<reference evidence="1" key="2">
    <citation type="submission" date="2021-12" db="EMBL/GenBank/DDBJ databases">
        <title>Resequencing data analysis of finger millet.</title>
        <authorList>
            <person name="Hatakeyama M."/>
            <person name="Aluri S."/>
            <person name="Balachadran M.T."/>
            <person name="Sivarajan S.R."/>
            <person name="Poveda L."/>
            <person name="Shimizu-Inatsugi R."/>
            <person name="Schlapbach R."/>
            <person name="Sreeman S.M."/>
            <person name="Shimizu K.K."/>
        </authorList>
    </citation>
    <scope>NUCLEOTIDE SEQUENCE</scope>
</reference>
<evidence type="ECO:0000313" key="2">
    <source>
        <dbReference type="Proteomes" id="UP001054889"/>
    </source>
</evidence>
<dbReference type="AlphaFoldDB" id="A0AAV5FM17"/>